<dbReference type="Pfam" id="PF11161">
    <property type="entry name" value="DUF2944"/>
    <property type="match status" value="1"/>
</dbReference>
<name>U2EIR5_9GAMM</name>
<dbReference type="Proteomes" id="UP000006242">
    <property type="component" value="Unassembled WGS sequence"/>
</dbReference>
<gene>
    <name evidence="1" type="ORF">SSPSH_003302</name>
</gene>
<sequence length="197" mass="22074">MDEWVERAMARMPNVPALFGWLGLNRRGEWLIQGDVINHRRIVDTIARNYGVDEHGRWFFQNGPQRGYITLEYAPLIARVQADDSLAVHTGCRVETARALYLDEDSTAVLDTPEGAVLIQGAELAWVLERLRKTSGDEEIDESALASALEATSGAKTDLELVFGSERLPVYRCDRADMPTTLGFVREPAPREDENSN</sequence>
<proteinExistence type="predicted"/>
<reference evidence="1 2" key="2">
    <citation type="journal article" date="2013" name="PLoS ONE">
        <title>INDIGO - INtegrated Data Warehouse of MIcrobial GenOmes with Examples from the Red Sea Extremophiles.</title>
        <authorList>
            <person name="Alam I."/>
            <person name="Antunes A."/>
            <person name="Kamau A.A."/>
            <person name="Ba Alawi W."/>
            <person name="Kalkatawi M."/>
            <person name="Stingl U."/>
            <person name="Bajic V.B."/>
        </authorList>
    </citation>
    <scope>NUCLEOTIDE SEQUENCE [LARGE SCALE GENOMIC DNA]</scope>
    <source>
        <strain evidence="1 2">E1L3A</strain>
    </source>
</reference>
<dbReference type="STRING" id="1033802.SSPSH_003302"/>
<organism evidence="1 2">
    <name type="scientific">Salinisphaera shabanensis E1L3A</name>
    <dbReference type="NCBI Taxonomy" id="1033802"/>
    <lineage>
        <taxon>Bacteria</taxon>
        <taxon>Pseudomonadati</taxon>
        <taxon>Pseudomonadota</taxon>
        <taxon>Gammaproteobacteria</taxon>
        <taxon>Salinisphaerales</taxon>
        <taxon>Salinisphaeraceae</taxon>
        <taxon>Salinisphaera</taxon>
    </lineage>
</organism>
<reference evidence="1 2" key="1">
    <citation type="journal article" date="2011" name="J. Bacteriol.">
        <title>Genome sequence of Salinisphaera shabanensis, a gammaproteobacterium from the harsh, variable environment of the brine-seawater interface of the Shaban Deep in the Red Sea.</title>
        <authorList>
            <person name="Antunes A."/>
            <person name="Alam I."/>
            <person name="Bajic V.B."/>
            <person name="Stingl U."/>
        </authorList>
    </citation>
    <scope>NUCLEOTIDE SEQUENCE [LARGE SCALE GENOMIC DNA]</scope>
    <source>
        <strain evidence="1 2">E1L3A</strain>
    </source>
</reference>
<dbReference type="eggNOG" id="ENOG5032RXQ">
    <property type="taxonomic scope" value="Bacteria"/>
</dbReference>
<evidence type="ECO:0008006" key="3">
    <source>
        <dbReference type="Google" id="ProtNLM"/>
    </source>
</evidence>
<protein>
    <recommendedName>
        <fullName evidence="3">DUF2946 domain-containing protein</fullName>
    </recommendedName>
</protein>
<dbReference type="EMBL" id="AFNV02000026">
    <property type="protein sequence ID" value="ERJ17940.1"/>
    <property type="molecule type" value="Genomic_DNA"/>
</dbReference>
<keyword evidence="2" id="KW-1185">Reference proteome</keyword>
<evidence type="ECO:0000313" key="2">
    <source>
        <dbReference type="Proteomes" id="UP000006242"/>
    </source>
</evidence>
<dbReference type="RefSeq" id="WP_006912054.1">
    <property type="nucleotide sequence ID" value="NZ_AFNV02000026.1"/>
</dbReference>
<evidence type="ECO:0000313" key="1">
    <source>
        <dbReference type="EMBL" id="ERJ17940.1"/>
    </source>
</evidence>
<dbReference type="InterPro" id="IPR021332">
    <property type="entry name" value="DUF2944"/>
</dbReference>
<dbReference type="OrthoDB" id="7057642at2"/>
<comment type="caution">
    <text evidence="1">The sequence shown here is derived from an EMBL/GenBank/DDBJ whole genome shotgun (WGS) entry which is preliminary data.</text>
</comment>
<accession>U2EIR5</accession>
<dbReference type="AlphaFoldDB" id="U2EIR5"/>